<dbReference type="AlphaFoldDB" id="A0A399PYD7"/>
<sequence>MTAASTRAPRIQAVGDPAALGAAAADVVQA</sequence>
<dbReference type="Proteomes" id="UP000265361">
    <property type="component" value="Unassembled WGS sequence"/>
</dbReference>
<name>A0A399PYD7_9MICO</name>
<reference evidence="1 2" key="1">
    <citation type="submission" date="2018-08" db="EMBL/GenBank/DDBJ databases">
        <title>Genome Sequence of Clavibacter michiganensis Subspecies type strains, and the Atypical Peach-Colored Strains Isolated from Tomato.</title>
        <authorList>
            <person name="Osdaghi E."/>
            <person name="Portier P."/>
            <person name="Briand M."/>
            <person name="Jacques M.-A."/>
        </authorList>
    </citation>
    <scope>NUCLEOTIDE SEQUENCE [LARGE SCALE GENOMIC DNA]</scope>
    <source>
        <strain evidence="1 2">CFBP 7577</strain>
    </source>
</reference>
<protein>
    <submittedName>
        <fullName evidence="1">Glucosamine-6-phosphate deaminase</fullName>
    </submittedName>
</protein>
<evidence type="ECO:0000313" key="1">
    <source>
        <dbReference type="EMBL" id="RIJ10289.1"/>
    </source>
</evidence>
<gene>
    <name evidence="1" type="ORF">DZF97_09625</name>
</gene>
<dbReference type="EMBL" id="QWED01000279">
    <property type="protein sequence ID" value="RIJ10289.1"/>
    <property type="molecule type" value="Genomic_DNA"/>
</dbReference>
<evidence type="ECO:0000313" key="2">
    <source>
        <dbReference type="Proteomes" id="UP000265361"/>
    </source>
</evidence>
<comment type="caution">
    <text evidence="1">The sequence shown here is derived from an EMBL/GenBank/DDBJ whole genome shotgun (WGS) entry which is preliminary data.</text>
</comment>
<proteinExistence type="predicted"/>
<accession>A0A399PYD7</accession>
<organism evidence="1 2">
    <name type="scientific">Clavibacter nebraskensis</name>
    <dbReference type="NCBI Taxonomy" id="31963"/>
    <lineage>
        <taxon>Bacteria</taxon>
        <taxon>Bacillati</taxon>
        <taxon>Actinomycetota</taxon>
        <taxon>Actinomycetes</taxon>
        <taxon>Micrococcales</taxon>
        <taxon>Microbacteriaceae</taxon>
        <taxon>Clavibacter</taxon>
    </lineage>
</organism>
<feature type="non-terminal residue" evidence="1">
    <location>
        <position position="30"/>
    </location>
</feature>